<keyword evidence="2" id="KW-1185">Reference proteome</keyword>
<name>A0A1H3FB30_9FIRM</name>
<dbReference type="OrthoDB" id="2062855at2"/>
<protein>
    <submittedName>
        <fullName evidence="1">Uncharacterized protein</fullName>
    </submittedName>
</protein>
<dbReference type="Proteomes" id="UP000183918">
    <property type="component" value="Unassembled WGS sequence"/>
</dbReference>
<sequence>MHTNEPKEDKFQNRDIHMTISPIVSKNKQKMLYVMFKEHDKELEICIPSYEVIKNNGFSKEELDNLIVYCKVNKEQLLKRASKISIMEAFLGR</sequence>
<dbReference type="EMBL" id="FNPG01000004">
    <property type="protein sequence ID" value="SDX87568.1"/>
    <property type="molecule type" value="Genomic_DNA"/>
</dbReference>
<accession>A0A1H3FB30</accession>
<dbReference type="STRING" id="1122142.SAMN02910414_00204"/>
<dbReference type="RefSeq" id="WP_074715233.1">
    <property type="nucleotide sequence ID" value="NZ_FNPG01000004.1"/>
</dbReference>
<reference evidence="1 2" key="1">
    <citation type="submission" date="2016-10" db="EMBL/GenBank/DDBJ databases">
        <authorList>
            <person name="de Groot N.N."/>
        </authorList>
    </citation>
    <scope>NUCLEOTIDE SEQUENCE [LARGE SCALE GENOMIC DNA]</scope>
    <source>
        <strain evidence="1 2">DSM 14045</strain>
    </source>
</reference>
<evidence type="ECO:0000313" key="1">
    <source>
        <dbReference type="EMBL" id="SDX87568.1"/>
    </source>
</evidence>
<proteinExistence type="predicted"/>
<dbReference type="AlphaFoldDB" id="A0A1H3FB30"/>
<organism evidence="1 2">
    <name type="scientific">Lachnobacterium bovis DSM 14045</name>
    <dbReference type="NCBI Taxonomy" id="1122142"/>
    <lineage>
        <taxon>Bacteria</taxon>
        <taxon>Bacillati</taxon>
        <taxon>Bacillota</taxon>
        <taxon>Clostridia</taxon>
        <taxon>Lachnospirales</taxon>
        <taxon>Lachnospiraceae</taxon>
        <taxon>Lachnobacterium</taxon>
    </lineage>
</organism>
<evidence type="ECO:0000313" key="2">
    <source>
        <dbReference type="Proteomes" id="UP000183918"/>
    </source>
</evidence>
<gene>
    <name evidence="1" type="ORF">SAMN02910414_00204</name>
</gene>